<sequence>MPAVSSFPGGIYGRSTEVIRKSTYDIPSIQAVYLSYQHGTLPVTKPTFLAMQKNHSPIAPLSFCMKS</sequence>
<evidence type="ECO:0000313" key="2">
    <source>
        <dbReference type="Proteomes" id="UP000094336"/>
    </source>
</evidence>
<dbReference type="EMBL" id="KV454429">
    <property type="protein sequence ID" value="ODQ80769.1"/>
    <property type="molecule type" value="Genomic_DNA"/>
</dbReference>
<organism evidence="1 2">
    <name type="scientific">Babjeviella inositovora NRRL Y-12698</name>
    <dbReference type="NCBI Taxonomy" id="984486"/>
    <lineage>
        <taxon>Eukaryota</taxon>
        <taxon>Fungi</taxon>
        <taxon>Dikarya</taxon>
        <taxon>Ascomycota</taxon>
        <taxon>Saccharomycotina</taxon>
        <taxon>Pichiomycetes</taxon>
        <taxon>Serinales incertae sedis</taxon>
        <taxon>Babjeviella</taxon>
    </lineage>
</organism>
<protein>
    <submittedName>
        <fullName evidence="1">Uncharacterized protein</fullName>
    </submittedName>
</protein>
<accession>A0A1E3QSU9</accession>
<dbReference type="AlphaFoldDB" id="A0A1E3QSU9"/>
<dbReference type="Proteomes" id="UP000094336">
    <property type="component" value="Unassembled WGS sequence"/>
</dbReference>
<gene>
    <name evidence="1" type="ORF">BABINDRAFT_160983</name>
</gene>
<reference evidence="2" key="1">
    <citation type="submission" date="2016-05" db="EMBL/GenBank/DDBJ databases">
        <title>Comparative genomics of biotechnologically important yeasts.</title>
        <authorList>
            <consortium name="DOE Joint Genome Institute"/>
            <person name="Riley R."/>
            <person name="Haridas S."/>
            <person name="Wolfe K.H."/>
            <person name="Lopes M.R."/>
            <person name="Hittinger C.T."/>
            <person name="Goker M."/>
            <person name="Salamov A."/>
            <person name="Wisecaver J."/>
            <person name="Long T.M."/>
            <person name="Aerts A.L."/>
            <person name="Barry K."/>
            <person name="Choi C."/>
            <person name="Clum A."/>
            <person name="Coughlan A.Y."/>
            <person name="Deshpande S."/>
            <person name="Douglass A.P."/>
            <person name="Hanson S.J."/>
            <person name="Klenk H.-P."/>
            <person name="Labutti K."/>
            <person name="Lapidus A."/>
            <person name="Lindquist E."/>
            <person name="Lipzen A."/>
            <person name="Meier-Kolthoff J.P."/>
            <person name="Ohm R.A."/>
            <person name="Otillar R.P."/>
            <person name="Pangilinan J."/>
            <person name="Peng Y."/>
            <person name="Rokas A."/>
            <person name="Rosa C.A."/>
            <person name="Scheuner C."/>
            <person name="Sibirny A.A."/>
            <person name="Slot J.C."/>
            <person name="Stielow J.B."/>
            <person name="Sun H."/>
            <person name="Kurtzman C.P."/>
            <person name="Blackwell M."/>
            <person name="Grigoriev I.V."/>
            <person name="Jeffries T.W."/>
        </authorList>
    </citation>
    <scope>NUCLEOTIDE SEQUENCE [LARGE SCALE GENOMIC DNA]</scope>
    <source>
        <strain evidence="2">NRRL Y-12698</strain>
    </source>
</reference>
<name>A0A1E3QSU9_9ASCO</name>
<dbReference type="RefSeq" id="XP_018986097.1">
    <property type="nucleotide sequence ID" value="XM_019128574.1"/>
</dbReference>
<dbReference type="GeneID" id="30146427"/>
<evidence type="ECO:0000313" key="1">
    <source>
        <dbReference type="EMBL" id="ODQ80769.1"/>
    </source>
</evidence>
<keyword evidence="2" id="KW-1185">Reference proteome</keyword>
<proteinExistence type="predicted"/>